<dbReference type="PANTHER" id="PTHR11040:SF76">
    <property type="entry name" value="ZINC TRANSPORTER ZIP3"/>
    <property type="match status" value="1"/>
</dbReference>
<evidence type="ECO:0000256" key="5">
    <source>
        <dbReference type="SAM" id="Phobius"/>
    </source>
</evidence>
<evidence type="ECO:0000256" key="2">
    <source>
        <dbReference type="ARBA" id="ARBA00022692"/>
    </source>
</evidence>
<dbReference type="EMBL" id="BTRK01000002">
    <property type="protein sequence ID" value="GMR37615.1"/>
    <property type="molecule type" value="Genomic_DNA"/>
</dbReference>
<evidence type="ECO:0000256" key="3">
    <source>
        <dbReference type="ARBA" id="ARBA00022989"/>
    </source>
</evidence>
<dbReference type="AlphaFoldDB" id="A0AAN4ZH73"/>
<feature type="transmembrane region" description="Helical" evidence="5">
    <location>
        <begin position="94"/>
        <end position="117"/>
    </location>
</feature>
<keyword evidence="2 5" id="KW-0812">Transmembrane</keyword>
<keyword evidence="7" id="KW-1185">Reference proteome</keyword>
<dbReference type="Proteomes" id="UP001328107">
    <property type="component" value="Unassembled WGS sequence"/>
</dbReference>
<dbReference type="PANTHER" id="PTHR11040">
    <property type="entry name" value="ZINC/IRON TRANSPORTER"/>
    <property type="match status" value="1"/>
</dbReference>
<dbReference type="InterPro" id="IPR003689">
    <property type="entry name" value="ZIP"/>
</dbReference>
<comment type="caution">
    <text evidence="6">The sequence shown here is derived from an EMBL/GenBank/DDBJ whole genome shotgun (WGS) entry which is preliminary data.</text>
</comment>
<proteinExistence type="predicted"/>
<protein>
    <submittedName>
        <fullName evidence="6">Uncharacterized protein</fullName>
    </submittedName>
</protein>
<feature type="transmembrane region" description="Helical" evidence="5">
    <location>
        <begin position="21"/>
        <end position="40"/>
    </location>
</feature>
<feature type="transmembrane region" description="Helical" evidence="5">
    <location>
        <begin position="60"/>
        <end position="82"/>
    </location>
</feature>
<evidence type="ECO:0000313" key="7">
    <source>
        <dbReference type="Proteomes" id="UP001328107"/>
    </source>
</evidence>
<evidence type="ECO:0000256" key="4">
    <source>
        <dbReference type="ARBA" id="ARBA00023136"/>
    </source>
</evidence>
<feature type="transmembrane region" description="Helical" evidence="5">
    <location>
        <begin position="123"/>
        <end position="142"/>
    </location>
</feature>
<organism evidence="6 7">
    <name type="scientific">Pristionchus mayeri</name>
    <dbReference type="NCBI Taxonomy" id="1317129"/>
    <lineage>
        <taxon>Eukaryota</taxon>
        <taxon>Metazoa</taxon>
        <taxon>Ecdysozoa</taxon>
        <taxon>Nematoda</taxon>
        <taxon>Chromadorea</taxon>
        <taxon>Rhabditida</taxon>
        <taxon>Rhabditina</taxon>
        <taxon>Diplogasteromorpha</taxon>
        <taxon>Diplogasteroidea</taxon>
        <taxon>Neodiplogasteridae</taxon>
        <taxon>Pristionchus</taxon>
    </lineage>
</organism>
<dbReference type="GO" id="GO:0005886">
    <property type="term" value="C:plasma membrane"/>
    <property type="evidence" value="ECO:0007669"/>
    <property type="project" value="TreeGrafter"/>
</dbReference>
<evidence type="ECO:0000313" key="6">
    <source>
        <dbReference type="EMBL" id="GMR37615.1"/>
    </source>
</evidence>
<accession>A0AAN4ZH73</accession>
<keyword evidence="3 5" id="KW-1133">Transmembrane helix</keyword>
<dbReference type="GO" id="GO:0005385">
    <property type="term" value="F:zinc ion transmembrane transporter activity"/>
    <property type="evidence" value="ECO:0007669"/>
    <property type="project" value="TreeGrafter"/>
</dbReference>
<name>A0AAN4ZH73_9BILA</name>
<comment type="subcellular location">
    <subcellularLocation>
        <location evidence="1">Membrane</location>
        <topology evidence="1">Multi-pass membrane protein</topology>
    </subcellularLocation>
</comment>
<feature type="non-terminal residue" evidence="6">
    <location>
        <position position="143"/>
    </location>
</feature>
<keyword evidence="4 5" id="KW-0472">Membrane</keyword>
<evidence type="ECO:0000256" key="1">
    <source>
        <dbReference type="ARBA" id="ARBA00004141"/>
    </source>
</evidence>
<dbReference type="Pfam" id="PF02535">
    <property type="entry name" value="Zip"/>
    <property type="match status" value="1"/>
</dbReference>
<reference evidence="7" key="1">
    <citation type="submission" date="2022-10" db="EMBL/GenBank/DDBJ databases">
        <title>Genome assembly of Pristionchus species.</title>
        <authorList>
            <person name="Yoshida K."/>
            <person name="Sommer R.J."/>
        </authorList>
    </citation>
    <scope>NUCLEOTIDE SEQUENCE [LARGE SCALE GENOMIC DNA]</scope>
    <source>
        <strain evidence="7">RS5460</strain>
    </source>
</reference>
<gene>
    <name evidence="6" type="ORF">PMAYCL1PPCAC_07809</name>
</gene>
<sequence length="143" mass="15311">MPTLMMCKRSKTDERGPYLKSLTFIVAFLLHVSLEGFALGVQAFSIGTRLHHNHPRNTKFVVAMLVLVATVTTIGGALGMIVEEASMDVARKAAVETALTGISIGTFLYITFFEILGSEKGTLAQRLAALVGFVVIGATVILV</sequence>